<dbReference type="PANTHER" id="PTHR12722">
    <property type="entry name" value="XAP-5 PROTEIN-RELATED"/>
    <property type="match status" value="1"/>
</dbReference>
<name>A0A4S9BGU9_AURPU</name>
<feature type="compositionally biased region" description="Polar residues" evidence="1">
    <location>
        <begin position="55"/>
        <end position="67"/>
    </location>
</feature>
<dbReference type="GO" id="GO:0005634">
    <property type="term" value="C:nucleus"/>
    <property type="evidence" value="ECO:0007669"/>
    <property type="project" value="InterPro"/>
</dbReference>
<evidence type="ECO:0000256" key="1">
    <source>
        <dbReference type="SAM" id="MobiDB-lite"/>
    </source>
</evidence>
<feature type="compositionally biased region" description="Polar residues" evidence="1">
    <location>
        <begin position="150"/>
        <end position="165"/>
    </location>
</feature>
<evidence type="ECO:0000313" key="3">
    <source>
        <dbReference type="EMBL" id="THW91806.1"/>
    </source>
</evidence>
<feature type="compositionally biased region" description="Polar residues" evidence="1">
    <location>
        <begin position="323"/>
        <end position="334"/>
    </location>
</feature>
<dbReference type="Proteomes" id="UP000304928">
    <property type="component" value="Unassembled WGS sequence"/>
</dbReference>
<feature type="region of interest" description="Disordered" evidence="1">
    <location>
        <begin position="37"/>
        <end position="67"/>
    </location>
</feature>
<proteinExistence type="predicted"/>
<dbReference type="PANTHER" id="PTHR12722:SF0">
    <property type="entry name" value="PROTEIN FAM50A"/>
    <property type="match status" value="1"/>
</dbReference>
<protein>
    <submittedName>
        <fullName evidence="3">XAP5-domain-containing protein</fullName>
    </submittedName>
</protein>
<reference evidence="3 4" key="1">
    <citation type="submission" date="2018-10" db="EMBL/GenBank/DDBJ databases">
        <title>Fifty Aureobasidium pullulans genomes reveal a recombining polyextremotolerant generalist.</title>
        <authorList>
            <person name="Gostincar C."/>
            <person name="Turk M."/>
            <person name="Zajc J."/>
            <person name="Gunde-Cimerman N."/>
        </authorList>
    </citation>
    <scope>NUCLEOTIDE SEQUENCE [LARGE SCALE GENOMIC DNA]</scope>
    <source>
        <strain evidence="3 4">EXF-10507</strain>
    </source>
</reference>
<dbReference type="AlphaFoldDB" id="A0A4S9BGU9"/>
<feature type="compositionally biased region" description="Polar residues" evidence="1">
    <location>
        <begin position="344"/>
        <end position="356"/>
    </location>
</feature>
<dbReference type="EMBL" id="QZAR01000045">
    <property type="protein sequence ID" value="THW91806.1"/>
    <property type="molecule type" value="Genomic_DNA"/>
</dbReference>
<sequence length="420" mass="46045">MVADTLSGLMSTIKCSDDVSVVGPIAHVKALAAWSAPSRPSSTYRPFSTPIMDSEGNSGTSTPNSRFTTQAKTADDILSAQTVGLVQLDDFRKRRADAIDAKEREALESGRATPASATDSSDPTFKPSKKKRKTVKKGALSFGNDEDNDSQTPTESLKSRSSTPAATKEDKINEEDDSPPIKKRLAANSNVGFMAKSMSKSALLREAQTREQLRKDFLVMQEAVKQTDFLLPFVFYDGTNIPGGQCRMKKGDMVWLFLDRARKVGAEVGGSDKARREWARVGVDDLMLVKGDIIIPHHYEFYYFMVNKTIGYNGPLFPHSAEPTANTPLDTSASAPAGGLSIPTAPSKTSKAQMQSPAVPDADLEGFGDDSNSTKVVDRRWYERNKHIFPASTWEDFDPTKDYTNHVRKDVNGNAFFFSS</sequence>
<feature type="region of interest" description="Disordered" evidence="1">
    <location>
        <begin position="102"/>
        <end position="188"/>
    </location>
</feature>
<accession>A0A4S9BGU9</accession>
<feature type="domain" description="FAM50A/XAP5 C-terminal" evidence="2">
    <location>
        <begin position="228"/>
        <end position="407"/>
    </location>
</feature>
<evidence type="ECO:0000313" key="4">
    <source>
        <dbReference type="Proteomes" id="UP000304928"/>
    </source>
</evidence>
<organism evidence="3 4">
    <name type="scientific">Aureobasidium pullulans</name>
    <name type="common">Black yeast</name>
    <name type="synonym">Pullularia pullulans</name>
    <dbReference type="NCBI Taxonomy" id="5580"/>
    <lineage>
        <taxon>Eukaryota</taxon>
        <taxon>Fungi</taxon>
        <taxon>Dikarya</taxon>
        <taxon>Ascomycota</taxon>
        <taxon>Pezizomycotina</taxon>
        <taxon>Dothideomycetes</taxon>
        <taxon>Dothideomycetidae</taxon>
        <taxon>Dothideales</taxon>
        <taxon>Saccotheciaceae</taxon>
        <taxon>Aureobasidium</taxon>
    </lineage>
</organism>
<feature type="compositionally biased region" description="Basic residues" evidence="1">
    <location>
        <begin position="127"/>
        <end position="136"/>
    </location>
</feature>
<dbReference type="InterPro" id="IPR048337">
    <property type="entry name" value="FAM50A/XAP5_C"/>
</dbReference>
<evidence type="ECO:0000259" key="2">
    <source>
        <dbReference type="Pfam" id="PF04921"/>
    </source>
</evidence>
<dbReference type="GO" id="GO:0006325">
    <property type="term" value="P:chromatin organization"/>
    <property type="evidence" value="ECO:0007669"/>
    <property type="project" value="TreeGrafter"/>
</dbReference>
<dbReference type="InterPro" id="IPR007005">
    <property type="entry name" value="XAP5"/>
</dbReference>
<gene>
    <name evidence="3" type="ORF">D6D15_03602</name>
</gene>
<feature type="region of interest" description="Disordered" evidence="1">
    <location>
        <begin position="323"/>
        <end position="370"/>
    </location>
</feature>
<comment type="caution">
    <text evidence="3">The sequence shown here is derived from an EMBL/GenBank/DDBJ whole genome shotgun (WGS) entry which is preliminary data.</text>
</comment>
<dbReference type="Pfam" id="PF04921">
    <property type="entry name" value="XAP5"/>
    <property type="match status" value="1"/>
</dbReference>